<dbReference type="Proteomes" id="UP001243009">
    <property type="component" value="Unassembled WGS sequence"/>
</dbReference>
<accession>A0ABT9EEP4</accession>
<keyword evidence="2" id="KW-1185">Reference proteome</keyword>
<organism evidence="1 2">
    <name type="scientific">Paracraurococcus lichenis</name>
    <dbReference type="NCBI Taxonomy" id="3064888"/>
    <lineage>
        <taxon>Bacteria</taxon>
        <taxon>Pseudomonadati</taxon>
        <taxon>Pseudomonadota</taxon>
        <taxon>Alphaproteobacteria</taxon>
        <taxon>Acetobacterales</taxon>
        <taxon>Roseomonadaceae</taxon>
        <taxon>Paracraurococcus</taxon>
    </lineage>
</organism>
<dbReference type="EMBL" id="JAUTWS010000343">
    <property type="protein sequence ID" value="MDO9714552.1"/>
    <property type="molecule type" value="Genomic_DNA"/>
</dbReference>
<sequence length="327" mass="35345">SKGHYQATFRSLFGAVPVRVRRLLVCPCHGPGEPKSFAALELGGGTVAPELACVTARYAALAPFGKVAALLSELLPIGGAVNAGTVRNRTQRVGKEVVQLPMAAAVTRPAVRPAGAVVVGVDGGYVRSRHPEEGRHFEVVAGKVIDADGQQHRFALVRDGQAGSAVTLRQALAAAGVTAATAATVLCDGDAGLWRLQREVLPGATPVLDWWHAAVRFEHAIRSGRRLEAPLTNRAERDLERAKWRLWHGRWAGCRAKLMALLRWTRREDVVEAAGSDRLQHHVTDLLGYLERNEAALVPYAARRRRGLPISTAFVESAVNEIVAKRM</sequence>
<dbReference type="RefSeq" id="WP_305109379.1">
    <property type="nucleotide sequence ID" value="NZ_JAUTWS010000343.1"/>
</dbReference>
<proteinExistence type="predicted"/>
<feature type="non-terminal residue" evidence="1">
    <location>
        <position position="1"/>
    </location>
</feature>
<comment type="caution">
    <text evidence="1">The sequence shown here is derived from an EMBL/GenBank/DDBJ whole genome shotgun (WGS) entry which is preliminary data.</text>
</comment>
<reference evidence="1 2" key="1">
    <citation type="submission" date="2023-08" db="EMBL/GenBank/DDBJ databases">
        <title>The draft genome sequence of Paracraurococcus sp. LOR1-02.</title>
        <authorList>
            <person name="Kingkaew E."/>
            <person name="Tanasupawat S."/>
        </authorList>
    </citation>
    <scope>NUCLEOTIDE SEQUENCE [LARGE SCALE GENOMIC DNA]</scope>
    <source>
        <strain evidence="1 2">LOR1-02</strain>
    </source>
</reference>
<evidence type="ECO:0000313" key="1">
    <source>
        <dbReference type="EMBL" id="MDO9714552.1"/>
    </source>
</evidence>
<evidence type="ECO:0000313" key="2">
    <source>
        <dbReference type="Proteomes" id="UP001243009"/>
    </source>
</evidence>
<feature type="non-terminal residue" evidence="1">
    <location>
        <position position="327"/>
    </location>
</feature>
<gene>
    <name evidence="1" type="ORF">Q7A36_40125</name>
</gene>
<dbReference type="NCBIfam" id="NF033572">
    <property type="entry name" value="transpos_ISKra4"/>
    <property type="match status" value="1"/>
</dbReference>
<protein>
    <submittedName>
        <fullName evidence="1">ISKra4 family transposase</fullName>
    </submittedName>
</protein>
<name>A0ABT9EEP4_9PROT</name>